<protein>
    <submittedName>
        <fullName evidence="1">Uncharacterized protein</fullName>
    </submittedName>
</protein>
<dbReference type="AlphaFoldDB" id="A0A0A9APD0"/>
<name>A0A0A9APD0_ARUDO</name>
<proteinExistence type="predicted"/>
<reference evidence="1" key="2">
    <citation type="journal article" date="2015" name="Data Brief">
        <title>Shoot transcriptome of the giant reed, Arundo donax.</title>
        <authorList>
            <person name="Barrero R.A."/>
            <person name="Guerrero F.D."/>
            <person name="Moolhuijzen P."/>
            <person name="Goolsby J.A."/>
            <person name="Tidwell J."/>
            <person name="Bellgard S.E."/>
            <person name="Bellgard M.I."/>
        </authorList>
    </citation>
    <scope>NUCLEOTIDE SEQUENCE</scope>
    <source>
        <tissue evidence="1">Shoot tissue taken approximately 20 cm above the soil surface</tissue>
    </source>
</reference>
<evidence type="ECO:0000313" key="1">
    <source>
        <dbReference type="EMBL" id="JAD50785.1"/>
    </source>
</evidence>
<sequence>MLTYGSIDSVKVNGQLLTKVDLG</sequence>
<accession>A0A0A9APD0</accession>
<dbReference type="EMBL" id="GBRH01247110">
    <property type="protein sequence ID" value="JAD50785.1"/>
    <property type="molecule type" value="Transcribed_RNA"/>
</dbReference>
<reference evidence="1" key="1">
    <citation type="submission" date="2014-09" db="EMBL/GenBank/DDBJ databases">
        <authorList>
            <person name="Magalhaes I.L.F."/>
            <person name="Oliveira U."/>
            <person name="Santos F.R."/>
            <person name="Vidigal T.H.D.A."/>
            <person name="Brescovit A.D."/>
            <person name="Santos A.J."/>
        </authorList>
    </citation>
    <scope>NUCLEOTIDE SEQUENCE</scope>
    <source>
        <tissue evidence="1">Shoot tissue taken approximately 20 cm above the soil surface</tissue>
    </source>
</reference>
<organism evidence="1">
    <name type="scientific">Arundo donax</name>
    <name type="common">Giant reed</name>
    <name type="synonym">Donax arundinaceus</name>
    <dbReference type="NCBI Taxonomy" id="35708"/>
    <lineage>
        <taxon>Eukaryota</taxon>
        <taxon>Viridiplantae</taxon>
        <taxon>Streptophyta</taxon>
        <taxon>Embryophyta</taxon>
        <taxon>Tracheophyta</taxon>
        <taxon>Spermatophyta</taxon>
        <taxon>Magnoliopsida</taxon>
        <taxon>Liliopsida</taxon>
        <taxon>Poales</taxon>
        <taxon>Poaceae</taxon>
        <taxon>PACMAD clade</taxon>
        <taxon>Arundinoideae</taxon>
        <taxon>Arundineae</taxon>
        <taxon>Arundo</taxon>
    </lineage>
</organism>